<feature type="domain" description="RRM" evidence="4">
    <location>
        <begin position="31"/>
        <end position="107"/>
    </location>
</feature>
<reference evidence="5 6" key="1">
    <citation type="submission" date="2019-03" db="EMBL/GenBank/DDBJ databases">
        <title>Single cell metagenomics reveals metabolic interactions within the superorganism composed of flagellate Streblomastix strix and complex community of Bacteroidetes bacteria on its surface.</title>
        <authorList>
            <person name="Treitli S.C."/>
            <person name="Kolisko M."/>
            <person name="Husnik F."/>
            <person name="Keeling P."/>
            <person name="Hampl V."/>
        </authorList>
    </citation>
    <scope>NUCLEOTIDE SEQUENCE [LARGE SCALE GENOMIC DNA]</scope>
    <source>
        <strain evidence="5">ST1C</strain>
    </source>
</reference>
<dbReference type="CDD" id="cd00590">
    <property type="entry name" value="RRM_SF"/>
    <property type="match status" value="1"/>
</dbReference>
<dbReference type="Gene3D" id="3.30.70.330">
    <property type="match status" value="1"/>
</dbReference>
<dbReference type="Proteomes" id="UP000324800">
    <property type="component" value="Unassembled WGS sequence"/>
</dbReference>
<organism evidence="5 6">
    <name type="scientific">Streblomastix strix</name>
    <dbReference type="NCBI Taxonomy" id="222440"/>
    <lineage>
        <taxon>Eukaryota</taxon>
        <taxon>Metamonada</taxon>
        <taxon>Preaxostyla</taxon>
        <taxon>Oxymonadida</taxon>
        <taxon>Streblomastigidae</taxon>
        <taxon>Streblomastix</taxon>
    </lineage>
</organism>
<name>A0A5J4V513_9EUKA</name>
<dbReference type="PANTHER" id="PTHR48025">
    <property type="entry name" value="OS02G0815200 PROTEIN"/>
    <property type="match status" value="1"/>
</dbReference>
<dbReference type="SMART" id="SM00360">
    <property type="entry name" value="RRM"/>
    <property type="match status" value="1"/>
</dbReference>
<keyword evidence="1 2" id="KW-0694">RNA-binding</keyword>
<dbReference type="InterPro" id="IPR050502">
    <property type="entry name" value="Euk_RNA-bind_prot"/>
</dbReference>
<evidence type="ECO:0000313" key="5">
    <source>
        <dbReference type="EMBL" id="KAA6377889.1"/>
    </source>
</evidence>
<dbReference type="AlphaFoldDB" id="A0A5J4V513"/>
<evidence type="ECO:0000313" key="6">
    <source>
        <dbReference type="Proteomes" id="UP000324800"/>
    </source>
</evidence>
<evidence type="ECO:0000256" key="3">
    <source>
        <dbReference type="SAM" id="MobiDB-lite"/>
    </source>
</evidence>
<feature type="region of interest" description="Disordered" evidence="3">
    <location>
        <begin position="1"/>
        <end position="27"/>
    </location>
</feature>
<feature type="compositionally biased region" description="Polar residues" evidence="3">
    <location>
        <begin position="1"/>
        <end position="10"/>
    </location>
</feature>
<comment type="caution">
    <text evidence="5">The sequence shown here is derived from an EMBL/GenBank/DDBJ whole genome shotgun (WGS) entry which is preliminary data.</text>
</comment>
<gene>
    <name evidence="5" type="ORF">EZS28_026584</name>
</gene>
<accession>A0A5J4V513</accession>
<proteinExistence type="predicted"/>
<dbReference type="InterPro" id="IPR000504">
    <property type="entry name" value="RRM_dom"/>
</dbReference>
<sequence length="123" mass="13877">MNSPQSALKSSESDKNQKETNIQNNPSNKAIELIVRNLNYDTSEDKLRHLFTSIGQVNAVSIPVTFGRGRGYGFVTMEDEESANKCIQQLDGTEVDSRNNKAEIEVDDFIIPDLDLLLRLKKY</sequence>
<dbReference type="GO" id="GO:0003729">
    <property type="term" value="F:mRNA binding"/>
    <property type="evidence" value="ECO:0007669"/>
    <property type="project" value="TreeGrafter"/>
</dbReference>
<dbReference type="InterPro" id="IPR012677">
    <property type="entry name" value="Nucleotide-bd_a/b_plait_sf"/>
</dbReference>
<dbReference type="SUPFAM" id="SSF54928">
    <property type="entry name" value="RNA-binding domain, RBD"/>
    <property type="match status" value="1"/>
</dbReference>
<dbReference type="InterPro" id="IPR035979">
    <property type="entry name" value="RBD_domain_sf"/>
</dbReference>
<dbReference type="OrthoDB" id="439808at2759"/>
<evidence type="ECO:0000256" key="2">
    <source>
        <dbReference type="PROSITE-ProRule" id="PRU00176"/>
    </source>
</evidence>
<evidence type="ECO:0000256" key="1">
    <source>
        <dbReference type="ARBA" id="ARBA00022884"/>
    </source>
</evidence>
<dbReference type="PANTHER" id="PTHR48025:SF1">
    <property type="entry name" value="RRM DOMAIN-CONTAINING PROTEIN"/>
    <property type="match status" value="1"/>
</dbReference>
<evidence type="ECO:0000259" key="4">
    <source>
        <dbReference type="PROSITE" id="PS50102"/>
    </source>
</evidence>
<protein>
    <recommendedName>
        <fullName evidence="4">RRM domain-containing protein</fullName>
    </recommendedName>
</protein>
<dbReference type="Pfam" id="PF00076">
    <property type="entry name" value="RRM_1"/>
    <property type="match status" value="1"/>
</dbReference>
<dbReference type="EMBL" id="SNRW01009506">
    <property type="protein sequence ID" value="KAA6377889.1"/>
    <property type="molecule type" value="Genomic_DNA"/>
</dbReference>
<dbReference type="PROSITE" id="PS50102">
    <property type="entry name" value="RRM"/>
    <property type="match status" value="1"/>
</dbReference>